<evidence type="ECO:0000313" key="2">
    <source>
        <dbReference type="Proteomes" id="UP001607303"/>
    </source>
</evidence>
<name>A0ABD2CHN4_VESMC</name>
<evidence type="ECO:0000313" key="1">
    <source>
        <dbReference type="EMBL" id="KAL2744570.1"/>
    </source>
</evidence>
<sequence>MPSTISRAKARIIGALFASIFVDDRNHRLHGQASFISSASVTPMFLLKHR</sequence>
<organism evidence="1 2">
    <name type="scientific">Vespula maculifrons</name>
    <name type="common">Eastern yellow jacket</name>
    <name type="synonym">Wasp</name>
    <dbReference type="NCBI Taxonomy" id="7453"/>
    <lineage>
        <taxon>Eukaryota</taxon>
        <taxon>Metazoa</taxon>
        <taxon>Ecdysozoa</taxon>
        <taxon>Arthropoda</taxon>
        <taxon>Hexapoda</taxon>
        <taxon>Insecta</taxon>
        <taxon>Pterygota</taxon>
        <taxon>Neoptera</taxon>
        <taxon>Endopterygota</taxon>
        <taxon>Hymenoptera</taxon>
        <taxon>Apocrita</taxon>
        <taxon>Aculeata</taxon>
        <taxon>Vespoidea</taxon>
        <taxon>Vespidae</taxon>
        <taxon>Vespinae</taxon>
        <taxon>Vespula</taxon>
    </lineage>
</organism>
<dbReference type="AlphaFoldDB" id="A0ABD2CHN4"/>
<accession>A0ABD2CHN4</accession>
<dbReference type="Proteomes" id="UP001607303">
    <property type="component" value="Unassembled WGS sequence"/>
</dbReference>
<reference evidence="1 2" key="1">
    <citation type="journal article" date="2024" name="Ann. Entomol. Soc. Am.">
        <title>Genomic analyses of the southern and eastern yellowjacket wasps (Hymenoptera: Vespidae) reveal evolutionary signatures of social life.</title>
        <authorList>
            <person name="Catto M.A."/>
            <person name="Caine P.B."/>
            <person name="Orr S.E."/>
            <person name="Hunt B.G."/>
            <person name="Goodisman M.A.D."/>
        </authorList>
    </citation>
    <scope>NUCLEOTIDE SEQUENCE [LARGE SCALE GENOMIC DNA]</scope>
    <source>
        <strain evidence="1">232</strain>
        <tissue evidence="1">Head and thorax</tissue>
    </source>
</reference>
<protein>
    <submittedName>
        <fullName evidence="1">Uncharacterized protein</fullName>
    </submittedName>
</protein>
<gene>
    <name evidence="1" type="ORF">V1477_007112</name>
</gene>
<comment type="caution">
    <text evidence="1">The sequence shown here is derived from an EMBL/GenBank/DDBJ whole genome shotgun (WGS) entry which is preliminary data.</text>
</comment>
<keyword evidence="2" id="KW-1185">Reference proteome</keyword>
<dbReference type="EMBL" id="JAYRBN010000050">
    <property type="protein sequence ID" value="KAL2744570.1"/>
    <property type="molecule type" value="Genomic_DNA"/>
</dbReference>
<proteinExistence type="predicted"/>